<dbReference type="InterPro" id="IPR042099">
    <property type="entry name" value="ANL_N_sf"/>
</dbReference>
<dbReference type="PANTHER" id="PTHR43767:SF1">
    <property type="entry name" value="NONRIBOSOMAL PEPTIDE SYNTHASE PES1 (EUROFUNG)-RELATED"/>
    <property type="match status" value="1"/>
</dbReference>
<evidence type="ECO:0000313" key="3">
    <source>
        <dbReference type="EMBL" id="MFI2478561.1"/>
    </source>
</evidence>
<dbReference type="InterPro" id="IPR045851">
    <property type="entry name" value="AMP-bd_C_sf"/>
</dbReference>
<dbReference type="RefSeq" id="WP_397096114.1">
    <property type="nucleotide sequence ID" value="NZ_JBIRYO010000043.1"/>
</dbReference>
<proteinExistence type="predicted"/>
<organism evidence="3 4">
    <name type="scientific">Nocardia xishanensis</name>
    <dbReference type="NCBI Taxonomy" id="238964"/>
    <lineage>
        <taxon>Bacteria</taxon>
        <taxon>Bacillati</taxon>
        <taxon>Actinomycetota</taxon>
        <taxon>Actinomycetes</taxon>
        <taxon>Mycobacteriales</taxon>
        <taxon>Nocardiaceae</taxon>
        <taxon>Nocardia</taxon>
    </lineage>
</organism>
<dbReference type="InterPro" id="IPR025110">
    <property type="entry name" value="AMP-bd_C"/>
</dbReference>
<feature type="domain" description="AMP-dependent synthetase/ligase" evidence="1">
    <location>
        <begin position="15"/>
        <end position="383"/>
    </location>
</feature>
<dbReference type="Pfam" id="PF00501">
    <property type="entry name" value="AMP-binding"/>
    <property type="match status" value="1"/>
</dbReference>
<reference evidence="3 4" key="1">
    <citation type="submission" date="2024-10" db="EMBL/GenBank/DDBJ databases">
        <title>The Natural Products Discovery Center: Release of the First 8490 Sequenced Strains for Exploring Actinobacteria Biosynthetic Diversity.</title>
        <authorList>
            <person name="Kalkreuter E."/>
            <person name="Kautsar S.A."/>
            <person name="Yang D."/>
            <person name="Bader C.D."/>
            <person name="Teijaro C.N."/>
            <person name="Fluegel L."/>
            <person name="Davis C.M."/>
            <person name="Simpson J.R."/>
            <person name="Lauterbach L."/>
            <person name="Steele A.D."/>
            <person name="Gui C."/>
            <person name="Meng S."/>
            <person name="Li G."/>
            <person name="Viehrig K."/>
            <person name="Ye F."/>
            <person name="Su P."/>
            <person name="Kiefer A.F."/>
            <person name="Nichols A."/>
            <person name="Cepeda A.J."/>
            <person name="Yan W."/>
            <person name="Fan B."/>
            <person name="Jiang Y."/>
            <person name="Adhikari A."/>
            <person name="Zheng C.-J."/>
            <person name="Schuster L."/>
            <person name="Cowan T.M."/>
            <person name="Smanski M.J."/>
            <person name="Chevrette M.G."/>
            <person name="De Carvalho L.P.S."/>
            <person name="Shen B."/>
        </authorList>
    </citation>
    <scope>NUCLEOTIDE SEQUENCE [LARGE SCALE GENOMIC DNA]</scope>
    <source>
        <strain evidence="3 4">NPDC019275</strain>
    </source>
</reference>
<dbReference type="Gene3D" id="3.30.300.30">
    <property type="match status" value="1"/>
</dbReference>
<dbReference type="Gene3D" id="3.40.50.12780">
    <property type="entry name" value="N-terminal domain of ligase-like"/>
    <property type="match status" value="1"/>
</dbReference>
<dbReference type="EMBL" id="JBIRYO010000043">
    <property type="protein sequence ID" value="MFI2478561.1"/>
    <property type="molecule type" value="Genomic_DNA"/>
</dbReference>
<dbReference type="Proteomes" id="UP001611415">
    <property type="component" value="Unassembled WGS sequence"/>
</dbReference>
<feature type="domain" description="AMP-binding enzyme C-terminal" evidence="2">
    <location>
        <begin position="433"/>
        <end position="508"/>
    </location>
</feature>
<accession>A0ABW7XBQ4</accession>
<protein>
    <submittedName>
        <fullName evidence="3">Class I adenylate-forming enzyme family protein</fullName>
    </submittedName>
</protein>
<sequence length="525" mass="56367">MIHTDVIAPVPALLKQHAALRPNDIAFMDEHKSISYEDLELRTSRLAGHLAEAGVTDGERLVMYLDNCVEAAEGYLVAPRAGIVTVCADPKASADELRHILTDSASRAVLTDREHLDTVMTLVDSGLQGVQLVILVGQDDDKPPHPDSRVVSYDDLVAIPPLRSPADATDLDTWCWMLYTSGTTGRPKGVRLTQRGCLWVVGACWKPIIGLGPGDVLLSALPLFHSYTLVLCVLAVSATGATGHLLAKFSPREILERLRTERVTVFPGVPTMFRYLLDTADQSALAARDLRVCISAGAVMPGHLNRDFEQFAGLPLLDGYGITETSTMVTMNSPLTARPLGSCGVPLPGLTVRLVDPVTGKDAPIGEEGEIWVQGPNVMVGYHNLPEATSNVMRDGWYRTGDLARRDANGYLTISGRIKELIIRGGENIYPAEIENVLAAIDSVADAAVVAAPHDGLGEVPIAFVVPAAGCAFDPDALRSACLRALAKYKVPVDFVEVTTIPRTGSGKVRRHLLKRTGTAGTEPK</sequence>
<gene>
    <name evidence="3" type="ORF">ACH49W_34850</name>
</gene>
<name>A0ABW7XBQ4_9NOCA</name>
<evidence type="ECO:0000313" key="4">
    <source>
        <dbReference type="Proteomes" id="UP001611415"/>
    </source>
</evidence>
<dbReference type="PROSITE" id="PS00455">
    <property type="entry name" value="AMP_BINDING"/>
    <property type="match status" value="1"/>
</dbReference>
<dbReference type="Pfam" id="PF13193">
    <property type="entry name" value="AMP-binding_C"/>
    <property type="match status" value="1"/>
</dbReference>
<dbReference type="PANTHER" id="PTHR43767">
    <property type="entry name" value="LONG-CHAIN-FATTY-ACID--COA LIGASE"/>
    <property type="match status" value="1"/>
</dbReference>
<keyword evidence="4" id="KW-1185">Reference proteome</keyword>
<dbReference type="InterPro" id="IPR000873">
    <property type="entry name" value="AMP-dep_synth/lig_dom"/>
</dbReference>
<evidence type="ECO:0000259" key="1">
    <source>
        <dbReference type="Pfam" id="PF00501"/>
    </source>
</evidence>
<dbReference type="SUPFAM" id="SSF56801">
    <property type="entry name" value="Acetyl-CoA synthetase-like"/>
    <property type="match status" value="1"/>
</dbReference>
<evidence type="ECO:0000259" key="2">
    <source>
        <dbReference type="Pfam" id="PF13193"/>
    </source>
</evidence>
<comment type="caution">
    <text evidence="3">The sequence shown here is derived from an EMBL/GenBank/DDBJ whole genome shotgun (WGS) entry which is preliminary data.</text>
</comment>
<dbReference type="InterPro" id="IPR050237">
    <property type="entry name" value="ATP-dep_AMP-bd_enzyme"/>
</dbReference>
<dbReference type="InterPro" id="IPR020845">
    <property type="entry name" value="AMP-binding_CS"/>
</dbReference>